<evidence type="ECO:0000313" key="2">
    <source>
        <dbReference type="EMBL" id="RVD80765.1"/>
    </source>
</evidence>
<evidence type="ECO:0000256" key="1">
    <source>
        <dbReference type="SAM" id="MobiDB-lite"/>
    </source>
</evidence>
<reference evidence="2 3" key="1">
    <citation type="submission" date="2019-01" db="EMBL/GenBank/DDBJ databases">
        <title>Intercellular communication is required for trap formation in the nematode-trapping fungus Duddingtonia flagrans.</title>
        <authorList>
            <person name="Youssar L."/>
            <person name="Wernet V."/>
            <person name="Hensel N."/>
            <person name="Hildebrandt H.-G."/>
            <person name="Fischer R."/>
        </authorList>
    </citation>
    <scope>NUCLEOTIDE SEQUENCE [LARGE SCALE GENOMIC DNA]</scope>
    <source>
        <strain evidence="2 3">CBS H-5679</strain>
    </source>
</reference>
<sequence>MATTLLNLPSTPSNAGDTGSDPGTPTSGISTLSTTAIKDGHEGHHPHMNMDVAAERVARLGGIGAPPSLSAFNAPTKDYFEPPSVPHTPGSASVISSLADEHGSLEGETSGPNSTQAKRETMAYLAHRQHEQQQQQQRQQQLQQSIPTISTPAPNNTATATNNVSTIAPAVSPLPRVSNAPDGIVIPNYGYGSNASRSTDSPTSNQTTPSAAEARVDAKMIDGMTYDEGDTTAEGLGRRDTIRPGQIPPGLLKDDTEMDG</sequence>
<feature type="region of interest" description="Disordered" evidence="1">
    <location>
        <begin position="80"/>
        <end position="213"/>
    </location>
</feature>
<keyword evidence="3" id="KW-1185">Reference proteome</keyword>
<dbReference type="VEuPathDB" id="FungiDB:DFL_008657"/>
<organism evidence="2 3">
    <name type="scientific">Arthrobotrys flagrans</name>
    <name type="common">Nematode-trapping fungus</name>
    <name type="synonym">Trichothecium flagrans</name>
    <dbReference type="NCBI Taxonomy" id="97331"/>
    <lineage>
        <taxon>Eukaryota</taxon>
        <taxon>Fungi</taxon>
        <taxon>Dikarya</taxon>
        <taxon>Ascomycota</taxon>
        <taxon>Pezizomycotina</taxon>
        <taxon>Orbiliomycetes</taxon>
        <taxon>Orbiliales</taxon>
        <taxon>Orbiliaceae</taxon>
        <taxon>Arthrobotrys</taxon>
    </lineage>
</organism>
<evidence type="ECO:0000313" key="3">
    <source>
        <dbReference type="Proteomes" id="UP000283090"/>
    </source>
</evidence>
<dbReference type="GeneID" id="93590968"/>
<dbReference type="EMBL" id="SAEB01000012">
    <property type="protein sequence ID" value="RVD80765.1"/>
    <property type="molecule type" value="Genomic_DNA"/>
</dbReference>
<feature type="region of interest" description="Disordered" evidence="1">
    <location>
        <begin position="226"/>
        <end position="260"/>
    </location>
</feature>
<dbReference type="OrthoDB" id="5315820at2759"/>
<gene>
    <name evidence="2" type="ORF">DFL_008657</name>
</gene>
<feature type="compositionally biased region" description="Polar residues" evidence="1">
    <location>
        <begin position="191"/>
        <end position="210"/>
    </location>
</feature>
<name>A0A436ZPE9_ARTFL</name>
<protein>
    <submittedName>
        <fullName evidence="2">Uncharacterized protein</fullName>
    </submittedName>
</protein>
<proteinExistence type="predicted"/>
<accession>A0A436ZPE9</accession>
<comment type="caution">
    <text evidence="2">The sequence shown here is derived from an EMBL/GenBank/DDBJ whole genome shotgun (WGS) entry which is preliminary data.</text>
</comment>
<dbReference type="Proteomes" id="UP000283090">
    <property type="component" value="Unassembled WGS sequence"/>
</dbReference>
<feature type="region of interest" description="Disordered" evidence="1">
    <location>
        <begin position="1"/>
        <end position="50"/>
    </location>
</feature>
<feature type="compositionally biased region" description="Polar residues" evidence="1">
    <location>
        <begin position="1"/>
        <end position="36"/>
    </location>
</feature>
<dbReference type="RefSeq" id="XP_067486309.1">
    <property type="nucleotide sequence ID" value="XM_067638419.1"/>
</dbReference>
<feature type="compositionally biased region" description="Low complexity" evidence="1">
    <location>
        <begin position="132"/>
        <end position="168"/>
    </location>
</feature>
<dbReference type="AlphaFoldDB" id="A0A436ZPE9"/>